<feature type="compositionally biased region" description="Basic and acidic residues" evidence="5">
    <location>
        <begin position="595"/>
        <end position="619"/>
    </location>
</feature>
<evidence type="ECO:0000256" key="1">
    <source>
        <dbReference type="ARBA" id="ARBA00004141"/>
    </source>
</evidence>
<dbReference type="InterPro" id="IPR036259">
    <property type="entry name" value="MFS_trans_sf"/>
</dbReference>
<feature type="transmembrane region" description="Helical" evidence="6">
    <location>
        <begin position="532"/>
        <end position="551"/>
    </location>
</feature>
<dbReference type="InterPro" id="IPR005829">
    <property type="entry name" value="Sugar_transporter_CS"/>
</dbReference>
<feature type="transmembrane region" description="Helical" evidence="6">
    <location>
        <begin position="243"/>
        <end position="262"/>
    </location>
</feature>
<reference evidence="8 9" key="1">
    <citation type="submission" date="2023-09" db="EMBL/GenBank/DDBJ databases">
        <title>Nesidiocoris tenuis whole genome shotgun sequence.</title>
        <authorList>
            <person name="Shibata T."/>
            <person name="Shimoda M."/>
            <person name="Kobayashi T."/>
            <person name="Uehara T."/>
        </authorList>
    </citation>
    <scope>NUCLEOTIDE SEQUENCE [LARGE SCALE GENOMIC DNA]</scope>
    <source>
        <strain evidence="8 9">Japan</strain>
    </source>
</reference>
<evidence type="ECO:0000313" key="9">
    <source>
        <dbReference type="Proteomes" id="UP001307889"/>
    </source>
</evidence>
<keyword evidence="4 6" id="KW-0472">Membrane</keyword>
<feature type="transmembrane region" description="Helical" evidence="6">
    <location>
        <begin position="362"/>
        <end position="385"/>
    </location>
</feature>
<dbReference type="PANTHER" id="PTHR48021">
    <property type="match status" value="1"/>
</dbReference>
<keyword evidence="2 6" id="KW-0812">Transmembrane</keyword>
<evidence type="ECO:0000256" key="4">
    <source>
        <dbReference type="ARBA" id="ARBA00023136"/>
    </source>
</evidence>
<feature type="compositionally biased region" description="Basic and acidic residues" evidence="5">
    <location>
        <begin position="9"/>
        <end position="25"/>
    </location>
</feature>
<dbReference type="InterPro" id="IPR020846">
    <property type="entry name" value="MFS_dom"/>
</dbReference>
<feature type="compositionally biased region" description="Low complexity" evidence="5">
    <location>
        <begin position="66"/>
        <end position="77"/>
    </location>
</feature>
<evidence type="ECO:0000256" key="2">
    <source>
        <dbReference type="ARBA" id="ARBA00022692"/>
    </source>
</evidence>
<feature type="transmembrane region" description="Helical" evidence="6">
    <location>
        <begin position="210"/>
        <end position="231"/>
    </location>
</feature>
<feature type="region of interest" description="Disordered" evidence="5">
    <location>
        <begin position="315"/>
        <end position="350"/>
    </location>
</feature>
<feature type="region of interest" description="Disordered" evidence="5">
    <location>
        <begin position="569"/>
        <end position="619"/>
    </location>
</feature>
<dbReference type="InterPro" id="IPR003663">
    <property type="entry name" value="Sugar/inositol_transpt"/>
</dbReference>
<dbReference type="InterPro" id="IPR050549">
    <property type="entry name" value="MFS_Trehalose_Transporter"/>
</dbReference>
<dbReference type="PANTHER" id="PTHR48021:SF89">
    <property type="entry name" value="FI02132P-RELATED"/>
    <property type="match status" value="1"/>
</dbReference>
<accession>A0ABN7A8P1</accession>
<keyword evidence="9" id="KW-1185">Reference proteome</keyword>
<feature type="transmembrane region" description="Helical" evidence="6">
    <location>
        <begin position="268"/>
        <end position="291"/>
    </location>
</feature>
<evidence type="ECO:0000259" key="7">
    <source>
        <dbReference type="PROSITE" id="PS50850"/>
    </source>
</evidence>
<keyword evidence="3 6" id="KW-1133">Transmembrane helix</keyword>
<evidence type="ECO:0000256" key="5">
    <source>
        <dbReference type="SAM" id="MobiDB-lite"/>
    </source>
</evidence>
<dbReference type="PRINTS" id="PR00171">
    <property type="entry name" value="SUGRTRNSPORT"/>
</dbReference>
<evidence type="ECO:0000256" key="6">
    <source>
        <dbReference type="SAM" id="Phobius"/>
    </source>
</evidence>
<evidence type="ECO:0000256" key="3">
    <source>
        <dbReference type="ARBA" id="ARBA00022989"/>
    </source>
</evidence>
<organism evidence="8 9">
    <name type="scientific">Nesidiocoris tenuis</name>
    <dbReference type="NCBI Taxonomy" id="355587"/>
    <lineage>
        <taxon>Eukaryota</taxon>
        <taxon>Metazoa</taxon>
        <taxon>Ecdysozoa</taxon>
        <taxon>Arthropoda</taxon>
        <taxon>Hexapoda</taxon>
        <taxon>Insecta</taxon>
        <taxon>Pterygota</taxon>
        <taxon>Neoptera</taxon>
        <taxon>Paraneoptera</taxon>
        <taxon>Hemiptera</taxon>
        <taxon>Heteroptera</taxon>
        <taxon>Panheteroptera</taxon>
        <taxon>Cimicomorpha</taxon>
        <taxon>Miridae</taxon>
        <taxon>Dicyphina</taxon>
        <taxon>Nesidiocoris</taxon>
    </lineage>
</organism>
<feature type="compositionally biased region" description="Low complexity" evidence="5">
    <location>
        <begin position="27"/>
        <end position="57"/>
    </location>
</feature>
<feature type="region of interest" description="Disordered" evidence="5">
    <location>
        <begin position="1"/>
        <end position="109"/>
    </location>
</feature>
<feature type="transmembrane region" description="Helical" evidence="6">
    <location>
        <begin position="151"/>
        <end position="169"/>
    </location>
</feature>
<evidence type="ECO:0000313" key="8">
    <source>
        <dbReference type="EMBL" id="BES87634.1"/>
    </source>
</evidence>
<sequence>MSTGKKTKKLLDEERKPLVVGKKPELVPGSPRPSVSGPASAEPSSATSLTSSTPAKSYDATGSGGSKSQPPAASPAAIKTAEKAQPPAGGSGYQASAGPSQAPEPATSAKSSLSRQVFLGMIIALPSIPCGMSLGFSAISLDSLPLTVDEASWYASVTIMSYPVGSLLVGRLMDLYGRKPALISITVVSLIGWLMLSVPTEEVSLAKLLIGRILTGIAGGLASVPAAVYAAECLCPNNVKLRSSLVTWSTVALSMGIFLVYMTGAFLIYYNVASIATLISLVALVLVSIFIPESPVWLSSKGRHGDAEWSEREINIAPPPTPIDEPSASEWEDATSSPAPPPPPPEPATLKELTKPEVYKPLLIMIGFLFFQQFSGVYVVIAYMVDIIRAAGVVTVSPYWLTVVGGAVILAVSILASVVYPKTGVRAIATLSGLGTAITMFWIGIYLSIRPLWINSDSWYFLHWVPVFIILSNIALSTAGFLILPWSMLGEVFPLSVKGLAGGLATCAGFIFSFVVLKLYPFIQLGLGTAEIFYFFGSVALIGTMFVVAFLPETHGKTLQEIIDEFRKKPASPLQRKPSSREPKKSSKSASDSASLKEAEKKTGTKAKEPASKEAEIKV</sequence>
<dbReference type="PROSITE" id="PS50850">
    <property type="entry name" value="MFS"/>
    <property type="match status" value="1"/>
</dbReference>
<proteinExistence type="predicted"/>
<protein>
    <submittedName>
        <fullName evidence="8">Transporter</fullName>
    </submittedName>
</protein>
<dbReference type="EMBL" id="AP028909">
    <property type="protein sequence ID" value="BES87634.1"/>
    <property type="molecule type" value="Genomic_DNA"/>
</dbReference>
<feature type="transmembrane region" description="Helical" evidence="6">
    <location>
        <begin position="499"/>
        <end position="520"/>
    </location>
</feature>
<feature type="transmembrane region" description="Helical" evidence="6">
    <location>
        <begin position="461"/>
        <end position="487"/>
    </location>
</feature>
<name>A0ABN7A8P1_9HEMI</name>
<feature type="transmembrane region" description="Helical" evidence="6">
    <location>
        <begin position="397"/>
        <end position="420"/>
    </location>
</feature>
<dbReference type="InterPro" id="IPR005828">
    <property type="entry name" value="MFS_sugar_transport-like"/>
</dbReference>
<comment type="subcellular location">
    <subcellularLocation>
        <location evidence="1">Membrane</location>
        <topology evidence="1">Multi-pass membrane protein</topology>
    </subcellularLocation>
</comment>
<feature type="compositionally biased region" description="Pro residues" evidence="5">
    <location>
        <begin position="338"/>
        <end position="347"/>
    </location>
</feature>
<dbReference type="SUPFAM" id="SSF103473">
    <property type="entry name" value="MFS general substrate transporter"/>
    <property type="match status" value="1"/>
</dbReference>
<dbReference type="Pfam" id="PF00083">
    <property type="entry name" value="Sugar_tr"/>
    <property type="match status" value="1"/>
</dbReference>
<feature type="domain" description="Major facilitator superfamily (MFS) profile" evidence="7">
    <location>
        <begin position="100"/>
        <end position="555"/>
    </location>
</feature>
<dbReference type="Proteomes" id="UP001307889">
    <property type="component" value="Chromosome 1"/>
</dbReference>
<dbReference type="Gene3D" id="1.20.1250.20">
    <property type="entry name" value="MFS general substrate transporter like domains"/>
    <property type="match status" value="1"/>
</dbReference>
<gene>
    <name evidence="8" type="ORF">NTJ_00439</name>
</gene>
<feature type="transmembrane region" description="Helical" evidence="6">
    <location>
        <begin position="427"/>
        <end position="449"/>
    </location>
</feature>
<feature type="transmembrane region" description="Helical" evidence="6">
    <location>
        <begin position="181"/>
        <end position="198"/>
    </location>
</feature>
<dbReference type="PROSITE" id="PS00216">
    <property type="entry name" value="SUGAR_TRANSPORT_1"/>
    <property type="match status" value="1"/>
</dbReference>
<feature type="transmembrane region" description="Helical" evidence="6">
    <location>
        <begin position="117"/>
        <end position="139"/>
    </location>
</feature>